<proteinExistence type="predicted"/>
<dbReference type="KEGG" id="kle:AO703_08160"/>
<dbReference type="AlphaFoldDB" id="A0A806X3R4"/>
<dbReference type="OrthoDB" id="7006010at2"/>
<protein>
    <submittedName>
        <fullName evidence="1">Anti-sigma factor</fullName>
    </submittedName>
</protein>
<name>A0A806X3R4_9ENTR</name>
<evidence type="ECO:0000313" key="1">
    <source>
        <dbReference type="EMBL" id="ALR76270.1"/>
    </source>
</evidence>
<dbReference type="EMBL" id="CP012871">
    <property type="protein sequence ID" value="ALR76270.1"/>
    <property type="molecule type" value="Genomic_DNA"/>
</dbReference>
<reference evidence="2" key="1">
    <citation type="submission" date="2015-10" db="EMBL/GenBank/DDBJ databases">
        <title>Complete Genome Sequencing of Klebsiella sp. strain G5.</title>
        <authorList>
            <person name="Chan K.-G."/>
            <person name="Chen J.-W."/>
        </authorList>
    </citation>
    <scope>NUCLEOTIDE SEQUENCE [LARGE SCALE GENOMIC DNA]</scope>
    <source>
        <strain evidence="2">G5</strain>
    </source>
</reference>
<dbReference type="Proteomes" id="UP000069162">
    <property type="component" value="Chromosome"/>
</dbReference>
<dbReference type="RefSeq" id="WP_062740816.1">
    <property type="nucleotide sequence ID" value="NZ_CP012871.1"/>
</dbReference>
<sequence>MTLPVGSDELLVAWLDNELDPTQRRELETRLAEDAELAQRLALFEQSSLPFKAAFEPLLNVAPVGRLLPPAAPVFSLSRRHLIAAAVGFLALGVAGDRLLIRATSEEESWRDLVARYMALYTPETLAETPSRASLETQVKMTGQQLGLPLSIDALTLPPAILKNARLLAYDEQYIAQITWLYPQAGPLALCITRNRERRIAAGSERRLGMNIVYWASASHQFMVIGHNPEAQMRDLAAVLQRHMSG</sequence>
<gene>
    <name evidence="1" type="ORF">AO703_08160</name>
</gene>
<evidence type="ECO:0000313" key="2">
    <source>
        <dbReference type="Proteomes" id="UP000069162"/>
    </source>
</evidence>
<accession>A0A806X3R4</accession>
<organism evidence="1 2">
    <name type="scientific">[Enterobacter] lignolyticus</name>
    <dbReference type="NCBI Taxonomy" id="1334193"/>
    <lineage>
        <taxon>Bacteria</taxon>
        <taxon>Pseudomonadati</taxon>
        <taxon>Pseudomonadota</taxon>
        <taxon>Gammaproteobacteria</taxon>
        <taxon>Enterobacterales</taxon>
        <taxon>Enterobacteriaceae</taxon>
        <taxon>Pluralibacter</taxon>
    </lineage>
</organism>